<dbReference type="RefSeq" id="WP_131725209.1">
    <property type="nucleotide sequence ID" value="NZ_CWKH01000003.1"/>
</dbReference>
<dbReference type="OrthoDB" id="495539at2"/>
<dbReference type="InterPro" id="IPR046576">
    <property type="entry name" value="DUF6636"/>
</dbReference>
<dbReference type="STRING" id="146018.BN2156_05311"/>
<keyword evidence="3" id="KW-1185">Reference proteome</keyword>
<evidence type="ECO:0000256" key="1">
    <source>
        <dbReference type="SAM" id="SignalP"/>
    </source>
</evidence>
<organism evidence="2 3">
    <name type="scientific">Mycolicibacterium neworleansense</name>
    <dbReference type="NCBI Taxonomy" id="146018"/>
    <lineage>
        <taxon>Bacteria</taxon>
        <taxon>Bacillati</taxon>
        <taxon>Actinomycetota</taxon>
        <taxon>Actinomycetes</taxon>
        <taxon>Mycobacteriales</taxon>
        <taxon>Mycobacteriaceae</taxon>
        <taxon>Mycolicibacterium</taxon>
    </lineage>
</organism>
<gene>
    <name evidence="2" type="ORF">BN2156_05311</name>
</gene>
<evidence type="ECO:0000313" key="2">
    <source>
        <dbReference type="EMBL" id="CRZ18410.1"/>
    </source>
</evidence>
<keyword evidence="1" id="KW-0732">Signal</keyword>
<reference evidence="3" key="1">
    <citation type="submission" date="2015-07" db="EMBL/GenBank/DDBJ databases">
        <authorList>
            <person name="Urmite Genomes"/>
        </authorList>
    </citation>
    <scope>NUCLEOTIDE SEQUENCE [LARGE SCALE GENOMIC DNA]</scope>
    <source>
        <strain evidence="3">type strain: ATCC 49404</strain>
    </source>
</reference>
<dbReference type="Proteomes" id="UP000199147">
    <property type="component" value="Unassembled WGS sequence"/>
</dbReference>
<sequence precursor="true">MAERGENPLRTRRVRPRLVAFVAVASVGLALPGTAHAGPAGTKFVTPSGNIWCLLSTGADGTDATNGVVCEIREHHYAPPPKPADCHLNWGDRISLKRGGAPVVHCHGDTIFEPGVPTLPYGQARSAGSIKCESQPSGVTCTDSDSGQFFRLSRQTLELG</sequence>
<dbReference type="AlphaFoldDB" id="A0A0H5RWB6"/>
<dbReference type="Pfam" id="PF20341">
    <property type="entry name" value="DUF6636"/>
    <property type="match status" value="1"/>
</dbReference>
<protein>
    <submittedName>
        <fullName evidence="2">Protein LppI</fullName>
    </submittedName>
</protein>
<feature type="signal peptide" evidence="1">
    <location>
        <begin position="1"/>
        <end position="37"/>
    </location>
</feature>
<evidence type="ECO:0000313" key="3">
    <source>
        <dbReference type="Proteomes" id="UP000199147"/>
    </source>
</evidence>
<feature type="chain" id="PRO_5005223493" evidence="1">
    <location>
        <begin position="38"/>
        <end position="160"/>
    </location>
</feature>
<accession>A0A0H5RWB6</accession>
<name>A0A0H5RWB6_9MYCO</name>
<proteinExistence type="predicted"/>
<dbReference type="EMBL" id="CWKH01000003">
    <property type="protein sequence ID" value="CRZ18410.1"/>
    <property type="molecule type" value="Genomic_DNA"/>
</dbReference>